<feature type="binding site" evidence="5">
    <location>
        <position position="195"/>
    </location>
    <ligand>
        <name>substrate</name>
    </ligand>
</feature>
<evidence type="ECO:0000259" key="8">
    <source>
        <dbReference type="Pfam" id="PF00557"/>
    </source>
</evidence>
<feature type="binding site" evidence="5">
    <location>
        <position position="223"/>
    </location>
    <ligand>
        <name>a divalent metal cation</name>
        <dbReference type="ChEBI" id="CHEBI:60240"/>
        <label>1</label>
    </ligand>
</feature>
<keyword evidence="3 5" id="KW-0479">Metal-binding</keyword>
<dbReference type="PANTHER" id="PTHR43330:SF8">
    <property type="entry name" value="METHIONINE AMINOPEPTIDASE 1D, MITOCHONDRIAL"/>
    <property type="match status" value="1"/>
</dbReference>
<dbReference type="Proteomes" id="UP000076532">
    <property type="component" value="Unassembled WGS sequence"/>
</dbReference>
<feature type="binding site" evidence="5">
    <location>
        <position position="223"/>
    </location>
    <ligand>
        <name>a divalent metal cation</name>
        <dbReference type="ChEBI" id="CHEBI:60240"/>
        <label>2</label>
        <note>catalytic</note>
    </ligand>
</feature>
<dbReference type="HAMAP" id="MF_01974">
    <property type="entry name" value="MetAP_1"/>
    <property type="match status" value="1"/>
</dbReference>
<dbReference type="Pfam" id="PF00557">
    <property type="entry name" value="Peptidase_M24"/>
    <property type="match status" value="1"/>
</dbReference>
<gene>
    <name evidence="9" type="ORF">FIBSPDRAFT_504594</name>
</gene>
<comment type="similarity">
    <text evidence="5">Belongs to the peptidase M24A family. Methionine aminopeptidase type 1 subfamily.</text>
</comment>
<name>A0A166K7M8_9AGAM</name>
<dbReference type="STRING" id="436010.A0A166K7M8"/>
<dbReference type="GO" id="GO:0070006">
    <property type="term" value="F:metalloaminopeptidase activity"/>
    <property type="evidence" value="ECO:0007669"/>
    <property type="project" value="UniProtKB-UniRule"/>
</dbReference>
<keyword evidence="4 5" id="KW-0378">Hydrolase</keyword>
<evidence type="ECO:0000256" key="4">
    <source>
        <dbReference type="ARBA" id="ARBA00022801"/>
    </source>
</evidence>
<dbReference type="InterPro" id="IPR002467">
    <property type="entry name" value="Pept_M24A_MAP1"/>
</dbReference>
<dbReference type="InterPro" id="IPR001714">
    <property type="entry name" value="Pept_M24_MAP"/>
</dbReference>
<keyword evidence="10" id="KW-1185">Reference proteome</keyword>
<evidence type="ECO:0000256" key="7">
    <source>
        <dbReference type="SAM" id="MobiDB-lite"/>
    </source>
</evidence>
<dbReference type="NCBIfam" id="TIGR00500">
    <property type="entry name" value="met_pdase_I"/>
    <property type="match status" value="1"/>
</dbReference>
<keyword evidence="2 5" id="KW-0645">Protease</keyword>
<evidence type="ECO:0000256" key="6">
    <source>
        <dbReference type="RuleBase" id="RU003653"/>
    </source>
</evidence>
<dbReference type="EMBL" id="KV417546">
    <property type="protein sequence ID" value="KZP21615.1"/>
    <property type="molecule type" value="Genomic_DNA"/>
</dbReference>
<keyword evidence="1 5" id="KW-0031">Aminopeptidase</keyword>
<dbReference type="InterPro" id="IPR000994">
    <property type="entry name" value="Pept_M24"/>
</dbReference>
<dbReference type="GO" id="GO:0004239">
    <property type="term" value="F:initiator methionyl aminopeptidase activity"/>
    <property type="evidence" value="ECO:0007669"/>
    <property type="project" value="UniProtKB-UniRule"/>
</dbReference>
<comment type="cofactor">
    <cofactor evidence="5">
        <name>Co(2+)</name>
        <dbReference type="ChEBI" id="CHEBI:48828"/>
    </cofactor>
    <cofactor evidence="5">
        <name>Zn(2+)</name>
        <dbReference type="ChEBI" id="CHEBI:29105"/>
    </cofactor>
    <cofactor evidence="5">
        <name>Mn(2+)</name>
        <dbReference type="ChEBI" id="CHEBI:29035"/>
    </cofactor>
    <cofactor evidence="5">
        <name>Fe(2+)</name>
        <dbReference type="ChEBI" id="CHEBI:29033"/>
    </cofactor>
    <text evidence="5">Binds 2 divalent metal cations per subunit. Has a high-affinity and a low affinity metal-binding site. The true nature of the physiological cofactor is under debate. The enzyme is active with cobalt, zinc, manganese or divalent iron ions. Most likely, methionine aminopeptidases function as mononuclear Fe(2+)-metalloproteases under physiological conditions, and the catalytically relevant metal-binding site has been assigned to the histidine-containing high-affinity site.</text>
</comment>
<evidence type="ECO:0000313" key="10">
    <source>
        <dbReference type="Proteomes" id="UP000076532"/>
    </source>
</evidence>
<evidence type="ECO:0000256" key="2">
    <source>
        <dbReference type="ARBA" id="ARBA00022670"/>
    </source>
</evidence>
<feature type="binding site" evidence="5">
    <location>
        <position position="371"/>
    </location>
    <ligand>
        <name>a divalent metal cation</name>
        <dbReference type="ChEBI" id="CHEBI:60240"/>
        <label>1</label>
    </ligand>
</feature>
<feature type="region of interest" description="Disordered" evidence="7">
    <location>
        <begin position="90"/>
        <end position="122"/>
    </location>
</feature>
<evidence type="ECO:0000256" key="3">
    <source>
        <dbReference type="ARBA" id="ARBA00022723"/>
    </source>
</evidence>
<dbReference type="AlphaFoldDB" id="A0A166K7M8"/>
<dbReference type="GO" id="GO:0046872">
    <property type="term" value="F:metal ion binding"/>
    <property type="evidence" value="ECO:0007669"/>
    <property type="project" value="UniProtKB-UniRule"/>
</dbReference>
<comment type="catalytic activity">
    <reaction evidence="5 6">
        <text>Release of N-terminal amino acids, preferentially methionine, from peptides and arylamides.</text>
        <dbReference type="EC" id="3.4.11.18"/>
    </reaction>
</comment>
<dbReference type="EC" id="3.4.11.18" evidence="6"/>
<dbReference type="OrthoDB" id="3209743at2759"/>
<evidence type="ECO:0000256" key="1">
    <source>
        <dbReference type="ARBA" id="ARBA00022438"/>
    </source>
</evidence>
<feature type="binding site" evidence="5">
    <location>
        <position position="318"/>
    </location>
    <ligand>
        <name>a divalent metal cation</name>
        <dbReference type="ChEBI" id="CHEBI:60240"/>
        <label>2</label>
        <note>catalytic</note>
    </ligand>
</feature>
<dbReference type="GO" id="GO:0006508">
    <property type="term" value="P:proteolysis"/>
    <property type="evidence" value="ECO:0007669"/>
    <property type="project" value="UniProtKB-KW"/>
</dbReference>
<accession>A0A166K7M8</accession>
<feature type="binding site" evidence="5">
    <location>
        <position position="293"/>
    </location>
    <ligand>
        <name>substrate</name>
    </ligand>
</feature>
<feature type="compositionally biased region" description="Basic and acidic residues" evidence="7">
    <location>
        <begin position="109"/>
        <end position="121"/>
    </location>
</feature>
<protein>
    <recommendedName>
        <fullName evidence="6">Methionine aminopeptidase</fullName>
        <ecNumber evidence="6">3.4.11.18</ecNumber>
    </recommendedName>
</protein>
<organism evidence="9 10">
    <name type="scientific">Athelia psychrophila</name>
    <dbReference type="NCBI Taxonomy" id="1759441"/>
    <lineage>
        <taxon>Eukaryota</taxon>
        <taxon>Fungi</taxon>
        <taxon>Dikarya</taxon>
        <taxon>Basidiomycota</taxon>
        <taxon>Agaricomycotina</taxon>
        <taxon>Agaricomycetes</taxon>
        <taxon>Agaricomycetidae</taxon>
        <taxon>Atheliales</taxon>
        <taxon>Atheliaceae</taxon>
        <taxon>Athelia</taxon>
    </lineage>
</organism>
<reference evidence="9 10" key="1">
    <citation type="journal article" date="2016" name="Mol. Biol. Evol.">
        <title>Comparative Genomics of Early-Diverging Mushroom-Forming Fungi Provides Insights into the Origins of Lignocellulose Decay Capabilities.</title>
        <authorList>
            <person name="Nagy L.G."/>
            <person name="Riley R."/>
            <person name="Tritt A."/>
            <person name="Adam C."/>
            <person name="Daum C."/>
            <person name="Floudas D."/>
            <person name="Sun H."/>
            <person name="Yadav J.S."/>
            <person name="Pangilinan J."/>
            <person name="Larsson K.H."/>
            <person name="Matsuura K."/>
            <person name="Barry K."/>
            <person name="Labutti K."/>
            <person name="Kuo R."/>
            <person name="Ohm R.A."/>
            <person name="Bhattacharya S.S."/>
            <person name="Shirouzu T."/>
            <person name="Yoshinaga Y."/>
            <person name="Martin F.M."/>
            <person name="Grigoriev I.V."/>
            <person name="Hibbett D.S."/>
        </authorList>
    </citation>
    <scope>NUCLEOTIDE SEQUENCE [LARGE SCALE GENOMIC DNA]</scope>
    <source>
        <strain evidence="9 10">CBS 109695</strain>
    </source>
</reference>
<dbReference type="PRINTS" id="PR00599">
    <property type="entry name" value="MAPEPTIDASE"/>
</dbReference>
<feature type="binding site" evidence="5">
    <location>
        <position position="371"/>
    </location>
    <ligand>
        <name>a divalent metal cation</name>
        <dbReference type="ChEBI" id="CHEBI:60240"/>
        <label>2</label>
        <note>catalytic</note>
    </ligand>
</feature>
<sequence length="386" mass="42213">MRPALFARFLRANHPPCSPHRVHLRLSSQLHAAPAHAQHSPEEAVDLAPDFGDYSIILPPEPFQFGTSHFHTLPVPSSIALPPYMLERERRRATGESDAEINGAGDLDPYPKDGRDRDGRIELGGQDEVGLRAAATLAREVREYAGSLVKVGVTTAAIDSAIHEYIVAHGAYPSPRLYSGFPRSSCTSVNNIIAHGIPDARPLEDGDIVNIDVTVYLGGFHGDTSRTFLVGNVDKPGRELVNVTTETLEAGISACGPGKHFRGIGKAIQELALQRGHSVSSQFTGHGIGRVFHRPPWILHDKNDEPGVMKPGHCFTIEPCIIQGSNPRGWIFPDGWTTSTEVRPPAPHHFKAHWLTNRFSEQNCARSAQEEHMVLITHTGADVLTR</sequence>
<dbReference type="Gene3D" id="3.90.230.10">
    <property type="entry name" value="Creatinase/methionine aminopeptidase superfamily"/>
    <property type="match status" value="1"/>
</dbReference>
<dbReference type="SUPFAM" id="SSF55920">
    <property type="entry name" value="Creatinase/aminopeptidase"/>
    <property type="match status" value="1"/>
</dbReference>
<dbReference type="PANTHER" id="PTHR43330">
    <property type="entry name" value="METHIONINE AMINOPEPTIDASE"/>
    <property type="match status" value="1"/>
</dbReference>
<dbReference type="CDD" id="cd01086">
    <property type="entry name" value="MetAP1"/>
    <property type="match status" value="1"/>
</dbReference>
<feature type="binding site" evidence="5">
    <location>
        <position position="212"/>
    </location>
    <ligand>
        <name>a divalent metal cation</name>
        <dbReference type="ChEBI" id="CHEBI:60240"/>
        <label>1</label>
    </ligand>
</feature>
<evidence type="ECO:0000256" key="5">
    <source>
        <dbReference type="HAMAP-Rule" id="MF_03174"/>
    </source>
</evidence>
<proteinExistence type="inferred from homology"/>
<comment type="function">
    <text evidence="6">Cotranslationally removes the N-terminal methionine from nascent proteins. The N-terminal methionine is often cleaved when the second residue in the primary sequence is small and uncharged (Met-Ala-, Cys, Gly, Pro, Ser, Thr, or Val).</text>
</comment>
<feature type="binding site" evidence="5">
    <location>
        <position position="286"/>
    </location>
    <ligand>
        <name>a divalent metal cation</name>
        <dbReference type="ChEBI" id="CHEBI:60240"/>
        <label>2</label>
        <note>catalytic</note>
    </ligand>
</feature>
<feature type="domain" description="Peptidase M24" evidence="8">
    <location>
        <begin position="131"/>
        <end position="377"/>
    </location>
</feature>
<dbReference type="InterPro" id="IPR036005">
    <property type="entry name" value="Creatinase/aminopeptidase-like"/>
</dbReference>
<evidence type="ECO:0000313" key="9">
    <source>
        <dbReference type="EMBL" id="KZP21615.1"/>
    </source>
</evidence>